<accession>A0A6N9Q0U0</accession>
<dbReference type="InterPro" id="IPR036584">
    <property type="entry name" value="FliS_sf"/>
</dbReference>
<keyword evidence="4 6" id="KW-1005">Bacterial flagellum biogenesis</keyword>
<dbReference type="PANTHER" id="PTHR34773:SF1">
    <property type="entry name" value="FLAGELLAR SECRETION CHAPERONE FLIS"/>
    <property type="match status" value="1"/>
</dbReference>
<evidence type="ECO:0000256" key="6">
    <source>
        <dbReference type="PIRNR" id="PIRNR039090"/>
    </source>
</evidence>
<dbReference type="GO" id="GO:0005829">
    <property type="term" value="C:cytosol"/>
    <property type="evidence" value="ECO:0007669"/>
    <property type="project" value="UniProtKB-SubCell"/>
</dbReference>
<protein>
    <recommendedName>
        <fullName evidence="6">Flagellar secretion chaperone FliS</fullName>
    </recommendedName>
</protein>
<comment type="similarity">
    <text evidence="2 6">Belongs to the FliS family.</text>
</comment>
<evidence type="ECO:0000256" key="2">
    <source>
        <dbReference type="ARBA" id="ARBA00008787"/>
    </source>
</evidence>
<dbReference type="GO" id="GO:0071973">
    <property type="term" value="P:bacterial-type flagellum-dependent cell motility"/>
    <property type="evidence" value="ECO:0007669"/>
    <property type="project" value="TreeGrafter"/>
</dbReference>
<dbReference type="RefSeq" id="WP_160643979.1">
    <property type="nucleotide sequence ID" value="NZ_SIJB01000005.1"/>
</dbReference>
<comment type="subcellular location">
    <subcellularLocation>
        <location evidence="1 6">Cytoplasm</location>
        <location evidence="1 6">Cytosol</location>
    </subcellularLocation>
</comment>
<evidence type="ECO:0000313" key="7">
    <source>
        <dbReference type="EMBL" id="NBI27740.1"/>
    </source>
</evidence>
<evidence type="ECO:0000256" key="3">
    <source>
        <dbReference type="ARBA" id="ARBA00022490"/>
    </source>
</evidence>
<proteinExistence type="inferred from homology"/>
<dbReference type="InterPro" id="IPR003713">
    <property type="entry name" value="FliS"/>
</dbReference>
<dbReference type="GO" id="GO:0044780">
    <property type="term" value="P:bacterial-type flagellum assembly"/>
    <property type="evidence" value="ECO:0007669"/>
    <property type="project" value="InterPro"/>
</dbReference>
<keyword evidence="7" id="KW-0969">Cilium</keyword>
<dbReference type="Pfam" id="PF02561">
    <property type="entry name" value="FliS"/>
    <property type="match status" value="1"/>
</dbReference>
<dbReference type="AlphaFoldDB" id="A0A6N9Q0U0"/>
<dbReference type="OrthoDB" id="1524959at2"/>
<keyword evidence="3 6" id="KW-0963">Cytoplasm</keyword>
<dbReference type="SUPFAM" id="SSF101116">
    <property type="entry name" value="Flagellar export chaperone FliS"/>
    <property type="match status" value="1"/>
</dbReference>
<comment type="caution">
    <text evidence="7">The sequence shown here is derived from an EMBL/GenBank/DDBJ whole genome shotgun (WGS) entry which is preliminary data.</text>
</comment>
<keyword evidence="7" id="KW-0282">Flagellum</keyword>
<evidence type="ECO:0000256" key="5">
    <source>
        <dbReference type="ARBA" id="ARBA00023186"/>
    </source>
</evidence>
<evidence type="ECO:0000256" key="1">
    <source>
        <dbReference type="ARBA" id="ARBA00004514"/>
    </source>
</evidence>
<organism evidence="7 8">
    <name type="scientific">Chengkuizengella marina</name>
    <dbReference type="NCBI Taxonomy" id="2507566"/>
    <lineage>
        <taxon>Bacteria</taxon>
        <taxon>Bacillati</taxon>
        <taxon>Bacillota</taxon>
        <taxon>Bacilli</taxon>
        <taxon>Bacillales</taxon>
        <taxon>Paenibacillaceae</taxon>
        <taxon>Chengkuizengella</taxon>
    </lineage>
</organism>
<dbReference type="Proteomes" id="UP000448943">
    <property type="component" value="Unassembled WGS sequence"/>
</dbReference>
<dbReference type="PIRSF" id="PIRSF039090">
    <property type="entry name" value="Flis"/>
    <property type="match status" value="1"/>
</dbReference>
<dbReference type="CDD" id="cd16098">
    <property type="entry name" value="FliS"/>
    <property type="match status" value="1"/>
</dbReference>
<dbReference type="Gene3D" id="1.20.120.340">
    <property type="entry name" value="Flagellar protein FliS"/>
    <property type="match status" value="1"/>
</dbReference>
<dbReference type="PANTHER" id="PTHR34773">
    <property type="entry name" value="FLAGELLAR SECRETION CHAPERONE FLIS"/>
    <property type="match status" value="1"/>
</dbReference>
<dbReference type="NCBIfam" id="TIGR00208">
    <property type="entry name" value="fliS"/>
    <property type="match status" value="1"/>
</dbReference>
<sequence>MYQNQQNKYLQTSIQTASPAKLLIMLYDGAIKFSKLAIAAIEDKNFEAANTNIVKVQNIINEFMVTLDQKADIAKDLMKLYEYIMHRTTEANMKKDVQIIEEVIDFLQQLKETWVEASKSLNKESKEIQYG</sequence>
<keyword evidence="7" id="KW-0966">Cell projection</keyword>
<reference evidence="7 8" key="1">
    <citation type="submission" date="2019-01" db="EMBL/GenBank/DDBJ databases">
        <title>Chengkuizengella sp. nov., isolated from deep-sea sediment of East Pacific Ocean.</title>
        <authorList>
            <person name="Yang J."/>
            <person name="Lai Q."/>
            <person name="Shao Z."/>
        </authorList>
    </citation>
    <scope>NUCLEOTIDE SEQUENCE [LARGE SCALE GENOMIC DNA]</scope>
    <source>
        <strain evidence="7 8">YPA3-1-1</strain>
    </source>
</reference>
<evidence type="ECO:0000256" key="4">
    <source>
        <dbReference type="ARBA" id="ARBA00022795"/>
    </source>
</evidence>
<name>A0A6N9Q0U0_9BACL</name>
<keyword evidence="8" id="KW-1185">Reference proteome</keyword>
<keyword evidence="5" id="KW-0143">Chaperone</keyword>
<dbReference type="EMBL" id="SIJB01000005">
    <property type="protein sequence ID" value="NBI27740.1"/>
    <property type="molecule type" value="Genomic_DNA"/>
</dbReference>
<gene>
    <name evidence="7" type="primary">fliS</name>
    <name evidence="7" type="ORF">ERL59_02035</name>
</gene>
<evidence type="ECO:0000313" key="8">
    <source>
        <dbReference type="Proteomes" id="UP000448943"/>
    </source>
</evidence>